<reference evidence="3 4" key="1">
    <citation type="submission" date="2025-04" db="UniProtKB">
        <authorList>
            <consortium name="RefSeq"/>
        </authorList>
    </citation>
    <scope>IDENTIFICATION</scope>
    <source>
        <tissue evidence="3 4">Whole sample</tissue>
    </source>
</reference>
<feature type="region of interest" description="Disordered" evidence="1">
    <location>
        <begin position="1"/>
        <end position="30"/>
    </location>
</feature>
<feature type="region of interest" description="Disordered" evidence="1">
    <location>
        <begin position="754"/>
        <end position="779"/>
    </location>
</feature>
<feature type="compositionally biased region" description="Basic and acidic residues" evidence="1">
    <location>
        <begin position="10"/>
        <end position="24"/>
    </location>
</feature>
<proteinExistence type="predicted"/>
<evidence type="ECO:0000313" key="2">
    <source>
        <dbReference type="Proteomes" id="UP000694844"/>
    </source>
</evidence>
<feature type="region of interest" description="Disordered" evidence="1">
    <location>
        <begin position="51"/>
        <end position="76"/>
    </location>
</feature>
<evidence type="ECO:0000256" key="1">
    <source>
        <dbReference type="SAM" id="MobiDB-lite"/>
    </source>
</evidence>
<keyword evidence="2" id="KW-1185">Reference proteome</keyword>
<feature type="compositionally biased region" description="Low complexity" evidence="1">
    <location>
        <begin position="767"/>
        <end position="779"/>
    </location>
</feature>
<organism evidence="2 3">
    <name type="scientific">Crassostrea virginica</name>
    <name type="common">Eastern oyster</name>
    <dbReference type="NCBI Taxonomy" id="6565"/>
    <lineage>
        <taxon>Eukaryota</taxon>
        <taxon>Metazoa</taxon>
        <taxon>Spiralia</taxon>
        <taxon>Lophotrochozoa</taxon>
        <taxon>Mollusca</taxon>
        <taxon>Bivalvia</taxon>
        <taxon>Autobranchia</taxon>
        <taxon>Pteriomorphia</taxon>
        <taxon>Ostreida</taxon>
        <taxon>Ostreoidea</taxon>
        <taxon>Ostreidae</taxon>
        <taxon>Crassostrea</taxon>
    </lineage>
</organism>
<dbReference type="KEGG" id="cvn:111136953"/>
<dbReference type="Proteomes" id="UP000694844">
    <property type="component" value="Chromosome 5"/>
</dbReference>
<evidence type="ECO:0000313" key="3">
    <source>
        <dbReference type="RefSeq" id="XP_022343849.1"/>
    </source>
</evidence>
<dbReference type="OrthoDB" id="6153782at2759"/>
<dbReference type="RefSeq" id="XP_022343849.1">
    <property type="nucleotide sequence ID" value="XM_022488141.1"/>
</dbReference>
<evidence type="ECO:0000313" key="4">
    <source>
        <dbReference type="RefSeq" id="XP_022343850.1"/>
    </source>
</evidence>
<dbReference type="RefSeq" id="XP_022343850.1">
    <property type="nucleotide sequence ID" value="XM_022488142.1"/>
</dbReference>
<feature type="compositionally biased region" description="Basic and acidic residues" evidence="1">
    <location>
        <begin position="51"/>
        <end position="65"/>
    </location>
</feature>
<dbReference type="GeneID" id="111136953"/>
<gene>
    <name evidence="3 4" type="primary">LOC111136953</name>
</gene>
<sequence length="779" mass="88745">MSTMDDDFEFGSKLDEDSLNKEESNSLGLLGYHRLNKDALTNSITIKDNLSEDKSFPHREDEATNPHRCPPQRLSKEDYHMYQSKPERGPVPEEKNSTDAINSQYLTLNFDSIQSDSHSSISAKLRECHRLRLNSLDETSEIKTTESEQIFTDLDLDIQLTDSCAQNQPRDLQKTNDEERPLNVLEALEVSEMEISISTELFHQIGGTPTTLDPNSITRDPDSSIGLRNCCRLSSGSSENYEPSQLESPFDETEIPDAISFYLPLCEELDWRSIHKDTRQTSWLIQLDYSLSDECQQSRIPTTVLEVFKSILIGREIDVRKLASSLFGYGMVSNDCLQRLQQNEDSCQESKILILAENINKSVTTLQLIYKMHESHLPEVAQDLYSFYIPYAMKSRSKDVIRKIVGERKKIQIYFKVIKQNVHKLIASNPHAEIGIIGKQMLKDIHEETNPGRKRFLYDKYICLKAAEIDAHTNQTDNVDPEGEPFKEIESVIEESSCPEISLILMLGRQADISSSLGTSITDGEQFLTQAFQWQSICERCVEATDMIYKSVVLHLLQFERSGDRAYQEKVFKLAEMGLDSLTEEDADVRLFWSRLFRLRILYCHLGIGKRCEIIEGYTVSAESINVVEKMLQEDKLENLEHRRKMMYGIAIARFFHLRGSVQKARFIIDRAMDFAIEGNYSEKRNIAAYQSFLNSIAVQENVSNSNKNKYLFNTISPIYSRQTSQASDSTTETSEEIFINPCVRVTSISSGEYGNLTDSDGPQGWVPVSPASSNNSPS</sequence>
<dbReference type="AlphaFoldDB" id="A0A8B8EV51"/>
<name>A0A8B8EV51_CRAVI</name>
<protein>
    <submittedName>
        <fullName evidence="3 4">Uncharacterized protein LOC111136953 isoform X1</fullName>
    </submittedName>
</protein>
<accession>A0A8B8EV51</accession>